<organism evidence="1 2">
    <name type="scientific">Armillaria novae-zelandiae</name>
    <dbReference type="NCBI Taxonomy" id="153914"/>
    <lineage>
        <taxon>Eukaryota</taxon>
        <taxon>Fungi</taxon>
        <taxon>Dikarya</taxon>
        <taxon>Basidiomycota</taxon>
        <taxon>Agaricomycotina</taxon>
        <taxon>Agaricomycetes</taxon>
        <taxon>Agaricomycetidae</taxon>
        <taxon>Agaricales</taxon>
        <taxon>Marasmiineae</taxon>
        <taxon>Physalacriaceae</taxon>
        <taxon>Armillaria</taxon>
    </lineage>
</organism>
<keyword evidence="2" id="KW-1185">Reference proteome</keyword>
<evidence type="ECO:0000313" key="2">
    <source>
        <dbReference type="Proteomes" id="UP001175227"/>
    </source>
</evidence>
<proteinExistence type="predicted"/>
<evidence type="ECO:0000313" key="1">
    <source>
        <dbReference type="EMBL" id="KAK0482741.1"/>
    </source>
</evidence>
<protein>
    <submittedName>
        <fullName evidence="1">Uncharacterized protein</fullName>
    </submittedName>
</protein>
<dbReference type="AlphaFoldDB" id="A0AA39TE11"/>
<dbReference type="Proteomes" id="UP001175227">
    <property type="component" value="Unassembled WGS sequence"/>
</dbReference>
<reference evidence="1" key="1">
    <citation type="submission" date="2023-06" db="EMBL/GenBank/DDBJ databases">
        <authorList>
            <consortium name="Lawrence Berkeley National Laboratory"/>
            <person name="Ahrendt S."/>
            <person name="Sahu N."/>
            <person name="Indic B."/>
            <person name="Wong-Bajracharya J."/>
            <person name="Merenyi Z."/>
            <person name="Ke H.-M."/>
            <person name="Monk M."/>
            <person name="Kocsube S."/>
            <person name="Drula E."/>
            <person name="Lipzen A."/>
            <person name="Balint B."/>
            <person name="Henrissat B."/>
            <person name="Andreopoulos B."/>
            <person name="Martin F.M."/>
            <person name="Harder C.B."/>
            <person name="Rigling D."/>
            <person name="Ford K.L."/>
            <person name="Foster G.D."/>
            <person name="Pangilinan J."/>
            <person name="Papanicolaou A."/>
            <person name="Barry K."/>
            <person name="LaButti K."/>
            <person name="Viragh M."/>
            <person name="Koriabine M."/>
            <person name="Yan M."/>
            <person name="Riley R."/>
            <person name="Champramary S."/>
            <person name="Plett K.L."/>
            <person name="Tsai I.J."/>
            <person name="Slot J."/>
            <person name="Sipos G."/>
            <person name="Plett J."/>
            <person name="Nagy L.G."/>
            <person name="Grigoriev I.V."/>
        </authorList>
    </citation>
    <scope>NUCLEOTIDE SEQUENCE</scope>
    <source>
        <strain evidence="1">ICMP 16352</strain>
    </source>
</reference>
<gene>
    <name evidence="1" type="ORF">IW261DRAFT_1679504</name>
</gene>
<accession>A0AA39TE11</accession>
<sequence>MSEPTWVSLLLVNTCQIQPPSTVRETELESSMWREPGDLKLCSILELILTTWMKHGNDGLTCRRRDFDYVIQNLLPFPNQEERDVYILERRTLVAILGDHDRMSGDWYDIQMLKWSRELENVKEERSQAIIQKLTELGYGGEIRNIWSPDVPLAKHSLVRQPRPLSEKVWNNIKPELIQYLDKMKAHRKARRRQKTDILREHKKTHPLFTVTPSVVDFLASPRFRHPLNTVLSSTPLAPIPPYLRRRIAFKLAFNAFYCNYCTIFARQINKRMKNDYPKWVTAGSRSWQARSTNELVANEDFRRVIRDVILSVGKDPKETTAQDMDIALEDVQFKCDECPHELSKDGPAAHRFLHFELYEWRKLVCVAFTYMAFTAADTGDAETDSLQSYVQLIESWSEDWEVVDEAAEDGKDCVARTVWNFLARVTIRRSMGWLSIYHGVRHVEAFVDIFMPTLERPFAARAARATEFVRIFPEGHSLRSDGCDDDSCCIGGISVNTYYRTVL</sequence>
<dbReference type="EMBL" id="JAUEPR010000007">
    <property type="protein sequence ID" value="KAK0482741.1"/>
    <property type="molecule type" value="Genomic_DNA"/>
</dbReference>
<name>A0AA39TE11_9AGAR</name>
<comment type="caution">
    <text evidence="1">The sequence shown here is derived from an EMBL/GenBank/DDBJ whole genome shotgun (WGS) entry which is preliminary data.</text>
</comment>